<dbReference type="EMBL" id="CM007898">
    <property type="protein sequence ID" value="OTG16282.1"/>
    <property type="molecule type" value="Genomic_DNA"/>
</dbReference>
<accession>A0A251U0D2</accession>
<evidence type="ECO:0000313" key="1">
    <source>
        <dbReference type="EMBL" id="OTG16282.1"/>
    </source>
</evidence>
<reference evidence="2" key="1">
    <citation type="journal article" date="2017" name="Nature">
        <title>The sunflower genome provides insights into oil metabolism, flowering and Asterid evolution.</title>
        <authorList>
            <person name="Badouin H."/>
            <person name="Gouzy J."/>
            <person name="Grassa C.J."/>
            <person name="Murat F."/>
            <person name="Staton S.E."/>
            <person name="Cottret L."/>
            <person name="Lelandais-Briere C."/>
            <person name="Owens G.L."/>
            <person name="Carrere S."/>
            <person name="Mayjonade B."/>
            <person name="Legrand L."/>
            <person name="Gill N."/>
            <person name="Kane N.C."/>
            <person name="Bowers J.E."/>
            <person name="Hubner S."/>
            <person name="Bellec A."/>
            <person name="Berard A."/>
            <person name="Berges H."/>
            <person name="Blanchet N."/>
            <person name="Boniface M.C."/>
            <person name="Brunel D."/>
            <person name="Catrice O."/>
            <person name="Chaidir N."/>
            <person name="Claudel C."/>
            <person name="Donnadieu C."/>
            <person name="Faraut T."/>
            <person name="Fievet G."/>
            <person name="Helmstetter N."/>
            <person name="King M."/>
            <person name="Knapp S.J."/>
            <person name="Lai Z."/>
            <person name="Le Paslier M.C."/>
            <person name="Lippi Y."/>
            <person name="Lorenzon L."/>
            <person name="Mandel J.R."/>
            <person name="Marage G."/>
            <person name="Marchand G."/>
            <person name="Marquand E."/>
            <person name="Bret-Mestries E."/>
            <person name="Morien E."/>
            <person name="Nambeesan S."/>
            <person name="Nguyen T."/>
            <person name="Pegot-Espagnet P."/>
            <person name="Pouilly N."/>
            <person name="Raftis F."/>
            <person name="Sallet E."/>
            <person name="Schiex T."/>
            <person name="Thomas J."/>
            <person name="Vandecasteele C."/>
            <person name="Vares D."/>
            <person name="Vear F."/>
            <person name="Vautrin S."/>
            <person name="Crespi M."/>
            <person name="Mangin B."/>
            <person name="Burke J.M."/>
            <person name="Salse J."/>
            <person name="Munos S."/>
            <person name="Vincourt P."/>
            <person name="Rieseberg L.H."/>
            <person name="Langlade N.B."/>
        </authorList>
    </citation>
    <scope>NUCLEOTIDE SEQUENCE [LARGE SCALE GENOMIC DNA]</scope>
    <source>
        <strain evidence="2">cv. SF193</strain>
    </source>
</reference>
<dbReference type="Proteomes" id="UP000215914">
    <property type="component" value="Chromosome 9"/>
</dbReference>
<name>A0A251U0D2_HELAN</name>
<evidence type="ECO:0000313" key="2">
    <source>
        <dbReference type="Proteomes" id="UP000215914"/>
    </source>
</evidence>
<protein>
    <submittedName>
        <fullName evidence="1">Uncharacterized protein</fullName>
    </submittedName>
</protein>
<gene>
    <name evidence="1" type="ORF">HannXRQ_Chr09g0269721</name>
</gene>
<dbReference type="InParanoid" id="A0A251U0D2"/>
<proteinExistence type="predicted"/>
<sequence>MCLNNVYVTDWQVLLVNRLELLGVIKRILQIPRYLEYVISVFLYLFYDPPVDLITTKSVYSFIRTLRHNGL</sequence>
<dbReference type="AlphaFoldDB" id="A0A251U0D2"/>
<keyword evidence="2" id="KW-1185">Reference proteome</keyword>
<organism evidence="1 2">
    <name type="scientific">Helianthus annuus</name>
    <name type="common">Common sunflower</name>
    <dbReference type="NCBI Taxonomy" id="4232"/>
    <lineage>
        <taxon>Eukaryota</taxon>
        <taxon>Viridiplantae</taxon>
        <taxon>Streptophyta</taxon>
        <taxon>Embryophyta</taxon>
        <taxon>Tracheophyta</taxon>
        <taxon>Spermatophyta</taxon>
        <taxon>Magnoliopsida</taxon>
        <taxon>eudicotyledons</taxon>
        <taxon>Gunneridae</taxon>
        <taxon>Pentapetalae</taxon>
        <taxon>asterids</taxon>
        <taxon>campanulids</taxon>
        <taxon>Asterales</taxon>
        <taxon>Asteraceae</taxon>
        <taxon>Asteroideae</taxon>
        <taxon>Heliantheae alliance</taxon>
        <taxon>Heliantheae</taxon>
        <taxon>Helianthus</taxon>
    </lineage>
</organism>